<dbReference type="GO" id="GO:0008270">
    <property type="term" value="F:zinc ion binding"/>
    <property type="evidence" value="ECO:0007669"/>
    <property type="project" value="UniProtKB-UniRule"/>
</dbReference>
<evidence type="ECO:0000313" key="11">
    <source>
        <dbReference type="Proteomes" id="UP001652661"/>
    </source>
</evidence>
<dbReference type="OrthoDB" id="8117402at2759"/>
<keyword evidence="5" id="KW-0539">Nucleus</keyword>
<sequence length="365" mass="42588">METLSSRLDHLKYLHHGNTNRFMYDPDRAKVSRELALKLRSYCCCRFNCRRGMAFQCRLCVRKFYELEPIVLFDIKNHEVLSKIKDITGLTLDDEEHLPRHICAICQKQLTLASGFRDRCRRVQRDRFRKTRVMEAESREPPDSKAEYIVPNASSRVPKGKFIQIGKQMSLPKQALVQIRKVNNNEVNPKPNDAENIPPVPRPKAREFLICDQCGHSFKNSTNLKMHKLRHSGLKDFACTSCDQQFVNPYLLKVHIRVRHLGERPFACRFCERKFFTSGARTYHQRTQHIRDGSYRCDLCSNVFNTKSDLNSHKYSHRKPFQCEVCNVSFSRRCNLKHHYASKRHCKIATSVGGAQQGLIIDDDD</sequence>
<keyword evidence="3 7" id="KW-0863">Zinc-finger</keyword>
<feature type="binding site" evidence="8">
    <location>
        <position position="60"/>
    </location>
    <ligand>
        <name>Zn(2+)</name>
        <dbReference type="ChEBI" id="CHEBI:29105"/>
    </ligand>
</feature>
<dbReference type="Pfam" id="PF00096">
    <property type="entry name" value="zf-C2H2"/>
    <property type="match status" value="2"/>
</dbReference>
<dbReference type="SMART" id="SM00868">
    <property type="entry name" value="zf-AD"/>
    <property type="match status" value="1"/>
</dbReference>
<evidence type="ECO:0000256" key="2">
    <source>
        <dbReference type="ARBA" id="ARBA00022737"/>
    </source>
</evidence>
<keyword evidence="4 8" id="KW-0862">Zinc</keyword>
<dbReference type="PROSITE" id="PS51915">
    <property type="entry name" value="ZAD"/>
    <property type="match status" value="1"/>
</dbReference>
<dbReference type="GO" id="GO:0010468">
    <property type="term" value="P:regulation of gene expression"/>
    <property type="evidence" value="ECO:0007669"/>
    <property type="project" value="TreeGrafter"/>
</dbReference>
<evidence type="ECO:0000256" key="5">
    <source>
        <dbReference type="ARBA" id="ARBA00023242"/>
    </source>
</evidence>
<dbReference type="Pfam" id="PF13912">
    <property type="entry name" value="zf-C2H2_6"/>
    <property type="match status" value="1"/>
</dbReference>
<dbReference type="InterPro" id="IPR013087">
    <property type="entry name" value="Znf_C2H2_type"/>
</dbReference>
<dbReference type="Gene3D" id="3.40.1800.20">
    <property type="match status" value="1"/>
</dbReference>
<dbReference type="Gene3D" id="3.30.160.60">
    <property type="entry name" value="Classic Zinc Finger"/>
    <property type="match status" value="4"/>
</dbReference>
<evidence type="ECO:0000256" key="3">
    <source>
        <dbReference type="ARBA" id="ARBA00022771"/>
    </source>
</evidence>
<dbReference type="PROSITE" id="PS00028">
    <property type="entry name" value="ZINC_FINGER_C2H2_1"/>
    <property type="match status" value="5"/>
</dbReference>
<dbReference type="SUPFAM" id="SSF57716">
    <property type="entry name" value="Glucocorticoid receptor-like (DNA-binding domain)"/>
    <property type="match status" value="1"/>
</dbReference>
<proteinExistence type="inferred from homology"/>
<evidence type="ECO:0000259" key="10">
    <source>
        <dbReference type="PROSITE" id="PS51915"/>
    </source>
</evidence>
<evidence type="ECO:0000256" key="6">
    <source>
        <dbReference type="ARBA" id="ARBA00037948"/>
    </source>
</evidence>
<keyword evidence="11" id="KW-1185">Reference proteome</keyword>
<dbReference type="InterPro" id="IPR012934">
    <property type="entry name" value="Znf_AD"/>
</dbReference>
<dbReference type="PANTHER" id="PTHR24388">
    <property type="entry name" value="ZINC FINGER PROTEIN"/>
    <property type="match status" value="1"/>
</dbReference>
<feature type="domain" description="C2H2-type" evidence="9">
    <location>
        <begin position="266"/>
        <end position="294"/>
    </location>
</feature>
<feature type="domain" description="C2H2-type" evidence="9">
    <location>
        <begin position="321"/>
        <end position="345"/>
    </location>
</feature>
<dbReference type="SMART" id="SM00355">
    <property type="entry name" value="ZnF_C2H2"/>
    <property type="match status" value="5"/>
</dbReference>
<keyword evidence="2" id="KW-0677">Repeat</keyword>
<dbReference type="AlphaFoldDB" id="A0A6P4HLZ3"/>
<dbReference type="GO" id="GO:0003677">
    <property type="term" value="F:DNA binding"/>
    <property type="evidence" value="ECO:0007669"/>
    <property type="project" value="UniProtKB-KW"/>
</dbReference>
<gene>
    <name evidence="12" type="primary">LOC108070667</name>
</gene>
<evidence type="ECO:0000256" key="4">
    <source>
        <dbReference type="ARBA" id="ARBA00022833"/>
    </source>
</evidence>
<dbReference type="RefSeq" id="XP_017016727.2">
    <property type="nucleotide sequence ID" value="XM_017161238.2"/>
</dbReference>
<dbReference type="SUPFAM" id="SSF57667">
    <property type="entry name" value="beta-beta-alpha zinc fingers"/>
    <property type="match status" value="3"/>
</dbReference>
<feature type="domain" description="C2H2-type" evidence="9">
    <location>
        <begin position="209"/>
        <end position="236"/>
    </location>
</feature>
<dbReference type="GeneID" id="108070667"/>
<feature type="binding site" evidence="8">
    <location>
        <position position="57"/>
    </location>
    <ligand>
        <name>Zn(2+)</name>
        <dbReference type="ChEBI" id="CHEBI:29105"/>
    </ligand>
</feature>
<comment type="similarity">
    <text evidence="6">Belongs to the snail C2H2-type zinc-finger protein family.</text>
</comment>
<dbReference type="Proteomes" id="UP001652661">
    <property type="component" value="Chromosome 3R"/>
</dbReference>
<feature type="domain" description="ZAD" evidence="10">
    <location>
        <begin position="55"/>
        <end position="130"/>
    </location>
</feature>
<evidence type="ECO:0000313" key="12">
    <source>
        <dbReference type="RefSeq" id="XP_017016727.2"/>
    </source>
</evidence>
<name>A0A6P4HLZ3_DROKI</name>
<evidence type="ECO:0000256" key="7">
    <source>
        <dbReference type="PROSITE-ProRule" id="PRU00042"/>
    </source>
</evidence>
<dbReference type="Pfam" id="PF07776">
    <property type="entry name" value="zf-AD"/>
    <property type="match status" value="1"/>
</dbReference>
<dbReference type="Pfam" id="PF12874">
    <property type="entry name" value="zf-met"/>
    <property type="match status" value="1"/>
</dbReference>
<feature type="domain" description="C2H2-type" evidence="9">
    <location>
        <begin position="295"/>
        <end position="317"/>
    </location>
</feature>
<dbReference type="GO" id="GO:0005634">
    <property type="term" value="C:nucleus"/>
    <property type="evidence" value="ECO:0007669"/>
    <property type="project" value="UniProtKB-SubCell"/>
</dbReference>
<evidence type="ECO:0000256" key="1">
    <source>
        <dbReference type="ARBA" id="ARBA00022723"/>
    </source>
</evidence>
<keyword evidence="1 8" id="KW-0479">Metal-binding</keyword>
<dbReference type="InterPro" id="IPR036236">
    <property type="entry name" value="Znf_C2H2_sf"/>
</dbReference>
<accession>A0A6P4HLZ3</accession>
<evidence type="ECO:0000256" key="8">
    <source>
        <dbReference type="PROSITE-ProRule" id="PRU01263"/>
    </source>
</evidence>
<protein>
    <submittedName>
        <fullName evidence="12">Transcription factor Ouib isoform X1</fullName>
    </submittedName>
</protein>
<dbReference type="InterPro" id="IPR050527">
    <property type="entry name" value="Snail/Krueppel_Znf"/>
</dbReference>
<dbReference type="PANTHER" id="PTHR24388:SF53">
    <property type="entry name" value="CHORION TRANSCRIPTION FACTOR CF2-RELATED"/>
    <property type="match status" value="1"/>
</dbReference>
<evidence type="ECO:0000259" key="9">
    <source>
        <dbReference type="PROSITE" id="PS50157"/>
    </source>
</evidence>
<feature type="domain" description="C2H2-type" evidence="9">
    <location>
        <begin position="237"/>
        <end position="265"/>
    </location>
</feature>
<organism evidence="11 12">
    <name type="scientific">Drosophila kikkawai</name>
    <name type="common">Fruit fly</name>
    <dbReference type="NCBI Taxonomy" id="30033"/>
    <lineage>
        <taxon>Eukaryota</taxon>
        <taxon>Metazoa</taxon>
        <taxon>Ecdysozoa</taxon>
        <taxon>Arthropoda</taxon>
        <taxon>Hexapoda</taxon>
        <taxon>Insecta</taxon>
        <taxon>Pterygota</taxon>
        <taxon>Neoptera</taxon>
        <taxon>Endopterygota</taxon>
        <taxon>Diptera</taxon>
        <taxon>Brachycera</taxon>
        <taxon>Muscomorpha</taxon>
        <taxon>Ephydroidea</taxon>
        <taxon>Drosophilidae</taxon>
        <taxon>Drosophila</taxon>
        <taxon>Sophophora</taxon>
    </lineage>
</organism>
<feature type="binding site" evidence="8">
    <location>
        <position position="103"/>
    </location>
    <ligand>
        <name>Zn(2+)</name>
        <dbReference type="ChEBI" id="CHEBI:29105"/>
    </ligand>
</feature>
<feature type="binding site" evidence="8">
    <location>
        <position position="106"/>
    </location>
    <ligand>
        <name>Zn(2+)</name>
        <dbReference type="ChEBI" id="CHEBI:29105"/>
    </ligand>
</feature>
<reference evidence="12" key="1">
    <citation type="submission" date="2025-08" db="UniProtKB">
        <authorList>
            <consortium name="RefSeq"/>
        </authorList>
    </citation>
    <scope>IDENTIFICATION</scope>
    <source>
        <strain evidence="12">14028-0561.14</strain>
        <tissue evidence="12">Whole fly</tissue>
    </source>
</reference>
<dbReference type="PROSITE" id="PS50157">
    <property type="entry name" value="ZINC_FINGER_C2H2_2"/>
    <property type="match status" value="5"/>
</dbReference>